<evidence type="ECO:0000256" key="13">
    <source>
        <dbReference type="ARBA" id="ARBA00052491"/>
    </source>
</evidence>
<accession>A0A6P8JH76</accession>
<comment type="catalytic activity">
    <reaction evidence="13">
        <text>serotonin + acetyl-CoA = N-acetylserotonin + CoA + H(+)</text>
        <dbReference type="Rhea" id="RHEA:25217"/>
        <dbReference type="ChEBI" id="CHEBI:15378"/>
        <dbReference type="ChEBI" id="CHEBI:17697"/>
        <dbReference type="ChEBI" id="CHEBI:57287"/>
        <dbReference type="ChEBI" id="CHEBI:57288"/>
        <dbReference type="ChEBI" id="CHEBI:350546"/>
        <dbReference type="EC" id="2.3.1.87"/>
    </reaction>
    <physiologicalReaction direction="left-to-right" evidence="13">
        <dbReference type="Rhea" id="RHEA:25218"/>
    </physiologicalReaction>
</comment>
<comment type="similarity">
    <text evidence="4">Belongs to the acetyltransferase family. AANAT subfamily.</text>
</comment>
<dbReference type="PANTHER" id="PTHR20905">
    <property type="entry name" value="N-ACETYLTRANSFERASE-RELATED"/>
    <property type="match status" value="1"/>
</dbReference>
<dbReference type="FunFam" id="3.40.630.30:FF:000046">
    <property type="entry name" value="Dopamine N-acetyltransferase"/>
    <property type="match status" value="1"/>
</dbReference>
<comment type="catalytic activity">
    <reaction evidence="9">
        <text>dopamine + acetyl-CoA = N-acetyldopamine + CoA + H(+)</text>
        <dbReference type="Rhea" id="RHEA:51388"/>
        <dbReference type="ChEBI" id="CHEBI:15378"/>
        <dbReference type="ChEBI" id="CHEBI:57287"/>
        <dbReference type="ChEBI" id="CHEBI:57288"/>
        <dbReference type="ChEBI" id="CHEBI:59905"/>
        <dbReference type="ChEBI" id="CHEBI:125678"/>
    </reaction>
    <physiologicalReaction direction="left-to-right" evidence="9">
        <dbReference type="Rhea" id="RHEA:51389"/>
    </physiologicalReaction>
</comment>
<evidence type="ECO:0000256" key="5">
    <source>
        <dbReference type="ARBA" id="ARBA00039114"/>
    </source>
</evidence>
<dbReference type="AlphaFoldDB" id="A0A6P8JH76"/>
<dbReference type="RefSeq" id="XP_033152264.1">
    <property type="nucleotide sequence ID" value="XM_033296373.1"/>
</dbReference>
<keyword evidence="2" id="KW-0012">Acyltransferase</keyword>
<protein>
    <recommendedName>
        <fullName evidence="5">aralkylamine N-acetyltransferase</fullName>
        <ecNumber evidence="5">2.3.1.87</ecNumber>
    </recommendedName>
</protein>
<evidence type="ECO:0000256" key="10">
    <source>
        <dbReference type="ARBA" id="ARBA00051823"/>
    </source>
</evidence>
<reference evidence="15" key="1">
    <citation type="submission" date="2025-08" db="UniProtKB">
        <authorList>
            <consortium name="RefSeq"/>
        </authorList>
    </citation>
    <scope>IDENTIFICATION</scope>
    <source>
        <strain evidence="15">Mau12</strain>
        <tissue evidence="15">Whole Body</tissue>
    </source>
</reference>
<dbReference type="PANTHER" id="PTHR20905:SF1">
    <property type="entry name" value="AT07410P-RELATED"/>
    <property type="match status" value="1"/>
</dbReference>
<comment type="catalytic activity">
    <reaction evidence="11">
        <text>serotonin + hexadecanoyl-CoA = N-hexadecanoyl-serotonin + CoA + H(+)</text>
        <dbReference type="Rhea" id="RHEA:51384"/>
        <dbReference type="ChEBI" id="CHEBI:15378"/>
        <dbReference type="ChEBI" id="CHEBI:57287"/>
        <dbReference type="ChEBI" id="CHEBI:57379"/>
        <dbReference type="ChEBI" id="CHEBI:134059"/>
        <dbReference type="ChEBI" id="CHEBI:350546"/>
    </reaction>
    <physiologicalReaction direction="left-to-right" evidence="11">
        <dbReference type="Rhea" id="RHEA:51385"/>
    </physiologicalReaction>
</comment>
<evidence type="ECO:0000256" key="1">
    <source>
        <dbReference type="ARBA" id="ARBA00022679"/>
    </source>
</evidence>
<dbReference type="SUPFAM" id="SSF55729">
    <property type="entry name" value="Acyl-CoA N-acyltransferases (Nat)"/>
    <property type="match status" value="1"/>
</dbReference>
<evidence type="ECO:0000313" key="15">
    <source>
        <dbReference type="RefSeq" id="XP_033152264.1"/>
    </source>
</evidence>
<evidence type="ECO:0000256" key="4">
    <source>
        <dbReference type="ARBA" id="ARBA00038182"/>
    </source>
</evidence>
<gene>
    <name evidence="15" type="primary">LOC117135854</name>
</gene>
<dbReference type="InterPro" id="IPR016181">
    <property type="entry name" value="Acyl_CoA_acyltransferase"/>
</dbReference>
<evidence type="ECO:0000256" key="2">
    <source>
        <dbReference type="ARBA" id="ARBA00023315"/>
    </source>
</evidence>
<dbReference type="Gene3D" id="3.40.630.30">
    <property type="match status" value="1"/>
</dbReference>
<evidence type="ECO:0000256" key="7">
    <source>
        <dbReference type="ARBA" id="ARBA00050849"/>
    </source>
</evidence>
<keyword evidence="1" id="KW-0808">Transferase</keyword>
<dbReference type="EC" id="2.3.1.87" evidence="5"/>
<dbReference type="GeneID" id="117135854"/>
<evidence type="ECO:0000256" key="9">
    <source>
        <dbReference type="ARBA" id="ARBA00051711"/>
    </source>
</evidence>
<evidence type="ECO:0000256" key="6">
    <source>
        <dbReference type="ARBA" id="ARBA00050189"/>
    </source>
</evidence>
<evidence type="ECO:0000313" key="14">
    <source>
        <dbReference type="Proteomes" id="UP000515162"/>
    </source>
</evidence>
<proteinExistence type="inferred from homology"/>
<evidence type="ECO:0000256" key="11">
    <source>
        <dbReference type="ARBA" id="ARBA00052178"/>
    </source>
</evidence>
<evidence type="ECO:0000256" key="12">
    <source>
        <dbReference type="ARBA" id="ARBA00052335"/>
    </source>
</evidence>
<comment type="catalytic activity">
    <reaction evidence="6">
        <text>dopamine + (9Z)-octadecenoyl-CoA = N-(9Z-octadecanoyl)-dopamine + CoA + H(+)</text>
        <dbReference type="Rhea" id="RHEA:51380"/>
        <dbReference type="ChEBI" id="CHEBI:15378"/>
        <dbReference type="ChEBI" id="CHEBI:31883"/>
        <dbReference type="ChEBI" id="CHEBI:57287"/>
        <dbReference type="ChEBI" id="CHEBI:57387"/>
        <dbReference type="ChEBI" id="CHEBI:59905"/>
    </reaction>
    <physiologicalReaction direction="left-to-right" evidence="6">
        <dbReference type="Rhea" id="RHEA:51381"/>
    </physiologicalReaction>
</comment>
<dbReference type="GO" id="GO:0004059">
    <property type="term" value="F:aralkylamine N-acetyltransferase activity"/>
    <property type="evidence" value="ECO:0007669"/>
    <property type="project" value="UniProtKB-EC"/>
</dbReference>
<sequence length="224" mass="25104">MTPTTIDGVTIRIMRPEDYPQVKAYMEVEYYTAEPLSQASGEPVHLQNEEINDAFNQSIIAEGTSLLALDENDGGRIVGLVLACASYPDNVNEGTLNLKLENVEDNAWGRMYHLLMKTKREVNLFERYDIPKALYSHVTSVASWKRGKGLGSRLAATLMDLGRSNGFPLMMAFCTSFYSARQKEALGMECIYSIDYADYKDDEGRVIFTPAAPHTKLRVMAIKL</sequence>
<organism evidence="14 15">
    <name type="scientific">Drosophila mauritiana</name>
    <name type="common">Fruit fly</name>
    <dbReference type="NCBI Taxonomy" id="7226"/>
    <lineage>
        <taxon>Eukaryota</taxon>
        <taxon>Metazoa</taxon>
        <taxon>Ecdysozoa</taxon>
        <taxon>Arthropoda</taxon>
        <taxon>Hexapoda</taxon>
        <taxon>Insecta</taxon>
        <taxon>Pterygota</taxon>
        <taxon>Neoptera</taxon>
        <taxon>Endopterygota</taxon>
        <taxon>Diptera</taxon>
        <taxon>Brachycera</taxon>
        <taxon>Muscomorpha</taxon>
        <taxon>Ephydroidea</taxon>
        <taxon>Drosophilidae</taxon>
        <taxon>Drosophila</taxon>
        <taxon>Sophophora</taxon>
    </lineage>
</organism>
<evidence type="ECO:0000256" key="3">
    <source>
        <dbReference type="ARBA" id="ARBA00037926"/>
    </source>
</evidence>
<comment type="catalytic activity">
    <reaction evidence="12">
        <text>dopamine + hexadecanoyl-CoA = N-hexadecanoyl-dopamine + CoA + H(+)</text>
        <dbReference type="Rhea" id="RHEA:51376"/>
        <dbReference type="ChEBI" id="CHEBI:15378"/>
        <dbReference type="ChEBI" id="CHEBI:57287"/>
        <dbReference type="ChEBI" id="CHEBI:57379"/>
        <dbReference type="ChEBI" id="CHEBI:59905"/>
        <dbReference type="ChEBI" id="CHEBI:134058"/>
    </reaction>
    <physiologicalReaction direction="left-to-right" evidence="12">
        <dbReference type="Rhea" id="RHEA:51377"/>
    </physiologicalReaction>
</comment>
<comment type="catalytic activity">
    <reaction evidence="8">
        <text>serotonin + (5Z,8Z,11Z,14Z)-eicosatetraenoyl-CoA = N-[(5Z,8Z,11Z,14Z)-eicosatetraenoyl]-serotonin + CoA + H(+)</text>
        <dbReference type="Rhea" id="RHEA:51396"/>
        <dbReference type="ChEBI" id="CHEBI:15378"/>
        <dbReference type="ChEBI" id="CHEBI:57287"/>
        <dbReference type="ChEBI" id="CHEBI:57368"/>
        <dbReference type="ChEBI" id="CHEBI:132255"/>
        <dbReference type="ChEBI" id="CHEBI:350546"/>
    </reaction>
    <physiologicalReaction direction="left-to-right" evidence="8">
        <dbReference type="Rhea" id="RHEA:51397"/>
    </physiologicalReaction>
</comment>
<keyword evidence="14" id="KW-1185">Reference proteome</keyword>
<evidence type="ECO:0000256" key="8">
    <source>
        <dbReference type="ARBA" id="ARBA00051284"/>
    </source>
</evidence>
<name>A0A6P8JH76_DROMA</name>
<comment type="pathway">
    <text evidence="3">Aromatic compound metabolism; melatonin biosynthesis; melatonin from serotonin: step 1/2.</text>
</comment>
<dbReference type="Proteomes" id="UP000515162">
    <property type="component" value="Chromosome 2R"/>
</dbReference>
<comment type="catalytic activity">
    <reaction evidence="7">
        <text>serotonin + octadecanoyl-CoA = N-octadecanoyl-serotonin + CoA + H(+)</text>
        <dbReference type="Rhea" id="RHEA:51400"/>
        <dbReference type="ChEBI" id="CHEBI:15378"/>
        <dbReference type="ChEBI" id="CHEBI:57287"/>
        <dbReference type="ChEBI" id="CHEBI:57394"/>
        <dbReference type="ChEBI" id="CHEBI:134065"/>
        <dbReference type="ChEBI" id="CHEBI:350546"/>
    </reaction>
    <physiologicalReaction direction="left-to-right" evidence="7">
        <dbReference type="Rhea" id="RHEA:51401"/>
    </physiologicalReaction>
</comment>
<comment type="catalytic activity">
    <reaction evidence="10">
        <text>serotonin + (9Z)-octadecenoyl-CoA = N-(9Z-octadecenoyl)-serotonin + CoA + H(+)</text>
        <dbReference type="Rhea" id="RHEA:51392"/>
        <dbReference type="ChEBI" id="CHEBI:15378"/>
        <dbReference type="ChEBI" id="CHEBI:57287"/>
        <dbReference type="ChEBI" id="CHEBI:57387"/>
        <dbReference type="ChEBI" id="CHEBI:134064"/>
        <dbReference type="ChEBI" id="CHEBI:350546"/>
    </reaction>
    <physiologicalReaction direction="left-to-right" evidence="10">
        <dbReference type="Rhea" id="RHEA:51393"/>
    </physiologicalReaction>
</comment>
<dbReference type="CTD" id="37213"/>